<feature type="compositionally biased region" description="Basic and acidic residues" evidence="1">
    <location>
        <begin position="151"/>
        <end position="180"/>
    </location>
</feature>
<evidence type="ECO:0000313" key="2">
    <source>
        <dbReference type="EMBL" id="GAM43908.1"/>
    </source>
</evidence>
<dbReference type="AlphaFoldDB" id="A0A6V8HPL5"/>
<feature type="compositionally biased region" description="Basic and acidic residues" evidence="1">
    <location>
        <begin position="60"/>
        <end position="130"/>
    </location>
</feature>
<reference evidence="3" key="1">
    <citation type="journal article" date="2015" name="Genome Announc.">
        <title>Draft genome sequence of Talaromyces cellulolyticus strain Y-94, a source of lignocellulosic biomass-degrading enzymes.</title>
        <authorList>
            <person name="Fujii T."/>
            <person name="Koike H."/>
            <person name="Sawayama S."/>
            <person name="Yano S."/>
            <person name="Inoue H."/>
        </authorList>
    </citation>
    <scope>NUCLEOTIDE SEQUENCE [LARGE SCALE GENOMIC DNA]</scope>
    <source>
        <strain evidence="3">Y-94</strain>
    </source>
</reference>
<dbReference type="PANTHER" id="PTHR40132:SF1">
    <property type="entry name" value="PRE-MRNA-SPLICING FACTOR 38B"/>
    <property type="match status" value="1"/>
</dbReference>
<feature type="compositionally biased region" description="Basic residues" evidence="1">
    <location>
        <begin position="131"/>
        <end position="142"/>
    </location>
</feature>
<gene>
    <name evidence="2" type="ORF">TCE0_060f19105</name>
</gene>
<evidence type="ECO:0000256" key="1">
    <source>
        <dbReference type="SAM" id="MobiDB-lite"/>
    </source>
</evidence>
<keyword evidence="3" id="KW-1185">Reference proteome</keyword>
<evidence type="ECO:0008006" key="4">
    <source>
        <dbReference type="Google" id="ProtNLM"/>
    </source>
</evidence>
<name>A0A6V8HPL5_TALPI</name>
<dbReference type="Proteomes" id="UP000053095">
    <property type="component" value="Unassembled WGS sequence"/>
</dbReference>
<protein>
    <recommendedName>
        <fullName evidence="4">Pre-mRNA-splicing factor 38B</fullName>
    </recommendedName>
</protein>
<dbReference type="PANTHER" id="PTHR40132">
    <property type="entry name" value="PRE-MRNA-SPLICING FACTOR 38B"/>
    <property type="match status" value="1"/>
</dbReference>
<feature type="region of interest" description="Disordered" evidence="1">
    <location>
        <begin position="40"/>
        <end position="318"/>
    </location>
</feature>
<organism evidence="2 3">
    <name type="scientific">Talaromyces pinophilus</name>
    <name type="common">Penicillium pinophilum</name>
    <dbReference type="NCBI Taxonomy" id="128442"/>
    <lineage>
        <taxon>Eukaryota</taxon>
        <taxon>Fungi</taxon>
        <taxon>Dikarya</taxon>
        <taxon>Ascomycota</taxon>
        <taxon>Pezizomycotina</taxon>
        <taxon>Eurotiomycetes</taxon>
        <taxon>Eurotiomycetidae</taxon>
        <taxon>Eurotiales</taxon>
        <taxon>Trichocomaceae</taxon>
        <taxon>Talaromyces</taxon>
        <taxon>Talaromyces sect. Talaromyces</taxon>
    </lineage>
</organism>
<proteinExistence type="predicted"/>
<feature type="compositionally biased region" description="Basic and acidic residues" evidence="1">
    <location>
        <begin position="281"/>
        <end position="293"/>
    </location>
</feature>
<feature type="compositionally biased region" description="Basic residues" evidence="1">
    <location>
        <begin position="182"/>
        <end position="198"/>
    </location>
</feature>
<accession>A0A6V8HPL5</accession>
<dbReference type="EMBL" id="DF933856">
    <property type="protein sequence ID" value="GAM43908.1"/>
    <property type="molecule type" value="Genomic_DNA"/>
</dbReference>
<feature type="compositionally biased region" description="Basic and acidic residues" evidence="1">
    <location>
        <begin position="210"/>
        <end position="239"/>
    </location>
</feature>
<comment type="caution">
    <text evidence="2">The sequence shown here is derived from an EMBL/GenBank/DDBJ whole genome shotgun (WGS) entry which is preliminary data.</text>
</comment>
<evidence type="ECO:0000313" key="3">
    <source>
        <dbReference type="Proteomes" id="UP000053095"/>
    </source>
</evidence>
<sequence>MPLGDMIDDPTSNDEYVAQLLASEAKDKSLKYSALGLKAYLPRRPTDRAPKPNTRFLKNILRDTDTHNAALRRREEEDSRERMRKLRGERSPPSRRERRGEKDRYRDRSPRRREKERSSRREHLDDSSNREHHKSRSERHRRRYEDDSESDQDRETSSRSHQRHRDDERRSKRSRRESSRNRSSRHSKNNRSASPRRSRSPDVPRRHRDDHRDDERRRRDDDRPTEDHTAQLESRKDTYSSDNESDPLEDLVGPLPPSARAAGVSTRGRGSYRQNTSTIDSHFERDYNPKLDVDLSDNDETTSSKRSARRPVAGLMTQDEDKDWNMALEALRDRAAWRQKGEERLRAAGFDESTVQRWRKDPAFANGSSSNDAEGRIEDVKWAKKGEGREWDRGKVLNEHGHYDVKGQW</sequence>